<feature type="compositionally biased region" description="Gly residues" evidence="5">
    <location>
        <begin position="767"/>
        <end position="790"/>
    </location>
</feature>
<evidence type="ECO:0000256" key="4">
    <source>
        <dbReference type="ARBA" id="ARBA00023088"/>
    </source>
</evidence>
<accession>A0AA87URE2</accession>
<dbReference type="SUPFAM" id="SSF74853">
    <property type="entry name" value="Lamin A/C globular tail domain"/>
    <property type="match status" value="3"/>
</dbReference>
<protein>
    <recommendedName>
        <fullName evidence="12">LPXTG-motif cell wall anchor domain-containing protein</fullName>
    </recommendedName>
</protein>
<feature type="domain" description="Gram-positive cocci surface proteins LPxTG" evidence="8">
    <location>
        <begin position="800"/>
        <end position="834"/>
    </location>
</feature>
<feature type="domain" description="LTD" evidence="9">
    <location>
        <begin position="22"/>
        <end position="127"/>
    </location>
</feature>
<feature type="compositionally biased region" description="Pro residues" evidence="5">
    <location>
        <begin position="752"/>
        <end position="763"/>
    </location>
</feature>
<feature type="region of interest" description="Disordered" evidence="5">
    <location>
        <begin position="748"/>
        <end position="805"/>
    </location>
</feature>
<evidence type="ECO:0000256" key="3">
    <source>
        <dbReference type="ARBA" id="ARBA00022729"/>
    </source>
</evidence>
<dbReference type="InterPro" id="IPR006311">
    <property type="entry name" value="TAT_signal"/>
</dbReference>
<name>A0AA87URE2_9MICO</name>
<evidence type="ECO:0000256" key="6">
    <source>
        <dbReference type="SAM" id="Phobius"/>
    </source>
</evidence>
<feature type="domain" description="LTD" evidence="9">
    <location>
        <begin position="288"/>
        <end position="396"/>
    </location>
</feature>
<feature type="chain" id="PRO_5041730812" description="LPXTG-motif cell wall anchor domain-containing protein" evidence="7">
    <location>
        <begin position="30"/>
        <end position="834"/>
    </location>
</feature>
<evidence type="ECO:0008006" key="12">
    <source>
        <dbReference type="Google" id="ProtNLM"/>
    </source>
</evidence>
<evidence type="ECO:0000313" key="10">
    <source>
        <dbReference type="EMBL" id="GEK79891.1"/>
    </source>
</evidence>
<evidence type="ECO:0000259" key="8">
    <source>
        <dbReference type="PROSITE" id="PS50847"/>
    </source>
</evidence>
<dbReference type="Pfam" id="PF00932">
    <property type="entry name" value="LTD"/>
    <property type="match status" value="3"/>
</dbReference>
<dbReference type="AlphaFoldDB" id="A0AA87URE2"/>
<sequence>MRRRRTAMLAAAVPAALAASLLTAPAALAADGDIVINEVQSNSATDAPDFFELTNVGAAPVDISGWIARDDKDDEEHIVFPAGTVIQPGAFAAFETETLAGFGLGKQDTVRIFDDLGTLIAQHSWSEHLTSEGRLPDGTGAFGPTEPTPGTANVAREVAEPQPFDSPVVVNEVQSDDQQNPDGPDWVELFNTSTTESVDISDWILRDDDDLSEVRVPAGTELAPGAFLSIETDQGERGFGLGKADMIRLFTADGLGAVDSYGWTEHAFTEGRVPDGSSDWTDTAPTRDAANAARASASPIVINEIESNGDTRGDWVELANTDTVSTVDLSGWTLVDGDPEHEPIVLPEGTTIESGGYRAIITDGAGYNTDFGLGGGDTVTLRDASGAVVDQHSWEAHAAVTYARCADMTGEFVDAATSTFELVNDCAVVEEPAVEAEAWPFAASPEHAVAAGTWGDDMSGLDFGADGTLYAINNDNAEIFALERGDDGLYASTGSWIAHYTDGSGQLDAEGLTVAGDGSVFLATERDNEFKSTSRPMLVRVELGATGDTSATHQWDPVPVIGEIGTNLGPEAIEWISDEDAVRLGVLEAGVSGAGQAAPIAPRPYDPAAYGEHFGGIFAVAVEQTGDVYLMVLEASGEVTLLQQTGLGDSVELAMGLDWRAGGNELWALCDEACDNRTAKLQVVDGLLTPVTAYHAPADMNSSYTNEGLAFAWCAADPAAEPTVAWISDTAHDGVSLRVAAGDECAAVEPTPTEPAPTEPAPTEPGGDQGDGQDGGSVDGGDSDGTGGQSGTDAQSGGQLPRTGGEAPMALIAGAMLLLLLGAGLVLGRRRAEV</sequence>
<keyword evidence="2" id="KW-0964">Secreted</keyword>
<dbReference type="PROSITE" id="PS50847">
    <property type="entry name" value="GRAM_POS_ANCHORING"/>
    <property type="match status" value="1"/>
</dbReference>
<feature type="transmembrane region" description="Helical" evidence="6">
    <location>
        <begin position="809"/>
        <end position="828"/>
    </location>
</feature>
<dbReference type="NCBIfam" id="TIGR01167">
    <property type="entry name" value="LPXTG_anchor"/>
    <property type="match status" value="1"/>
</dbReference>
<dbReference type="PROSITE" id="PS51841">
    <property type="entry name" value="LTD"/>
    <property type="match status" value="3"/>
</dbReference>
<reference evidence="10 11" key="1">
    <citation type="submission" date="2019-07" db="EMBL/GenBank/DDBJ databases">
        <title>Whole genome shotgun sequence of Agrococcus baldri NBRC 103055.</title>
        <authorList>
            <person name="Hosoyama A."/>
            <person name="Uohara A."/>
            <person name="Ohji S."/>
            <person name="Ichikawa N."/>
        </authorList>
    </citation>
    <scope>NUCLEOTIDE SEQUENCE [LARGE SCALE GENOMIC DNA]</scope>
    <source>
        <strain evidence="10 11">NBRC 103055</strain>
    </source>
</reference>
<keyword evidence="6" id="KW-1133">Transmembrane helix</keyword>
<dbReference type="InterPro" id="IPR001322">
    <property type="entry name" value="Lamin_tail_dom"/>
</dbReference>
<dbReference type="RefSeq" id="WP_146793682.1">
    <property type="nucleotide sequence ID" value="NZ_BJUU01000005.1"/>
</dbReference>
<keyword evidence="6" id="KW-0812">Transmembrane</keyword>
<keyword evidence="11" id="KW-1185">Reference proteome</keyword>
<keyword evidence="6" id="KW-0472">Membrane</keyword>
<keyword evidence="4" id="KW-0572">Peptidoglycan-anchor</keyword>
<feature type="region of interest" description="Disordered" evidence="5">
    <location>
        <begin position="273"/>
        <end position="295"/>
    </location>
</feature>
<feature type="domain" description="LTD" evidence="9">
    <location>
        <begin position="160"/>
        <end position="265"/>
    </location>
</feature>
<gene>
    <name evidence="10" type="ORF">ABA31_12420</name>
</gene>
<dbReference type="SUPFAM" id="SSF50956">
    <property type="entry name" value="Thermostable phytase (3-phytase)"/>
    <property type="match status" value="1"/>
</dbReference>
<dbReference type="InterPro" id="IPR036415">
    <property type="entry name" value="Lamin_tail_dom_sf"/>
</dbReference>
<keyword evidence="1" id="KW-0134">Cell wall</keyword>
<dbReference type="PROSITE" id="PS51318">
    <property type="entry name" value="TAT"/>
    <property type="match status" value="1"/>
</dbReference>
<evidence type="ECO:0000259" key="9">
    <source>
        <dbReference type="PROSITE" id="PS51841"/>
    </source>
</evidence>
<evidence type="ECO:0000313" key="11">
    <source>
        <dbReference type="Proteomes" id="UP000321749"/>
    </source>
</evidence>
<dbReference type="Proteomes" id="UP000321749">
    <property type="component" value="Unassembled WGS sequence"/>
</dbReference>
<feature type="compositionally biased region" description="Low complexity" evidence="5">
    <location>
        <begin position="282"/>
        <end position="295"/>
    </location>
</feature>
<evidence type="ECO:0000256" key="1">
    <source>
        <dbReference type="ARBA" id="ARBA00022512"/>
    </source>
</evidence>
<comment type="caution">
    <text evidence="10">The sequence shown here is derived from an EMBL/GenBank/DDBJ whole genome shotgun (WGS) entry which is preliminary data.</text>
</comment>
<dbReference type="InterPro" id="IPR019931">
    <property type="entry name" value="LPXTG_anchor"/>
</dbReference>
<feature type="signal peptide" evidence="7">
    <location>
        <begin position="1"/>
        <end position="29"/>
    </location>
</feature>
<dbReference type="Pfam" id="PF00746">
    <property type="entry name" value="Gram_pos_anchor"/>
    <property type="match status" value="1"/>
</dbReference>
<evidence type="ECO:0000256" key="5">
    <source>
        <dbReference type="SAM" id="MobiDB-lite"/>
    </source>
</evidence>
<dbReference type="EMBL" id="BJUU01000005">
    <property type="protein sequence ID" value="GEK79891.1"/>
    <property type="molecule type" value="Genomic_DNA"/>
</dbReference>
<evidence type="ECO:0000256" key="2">
    <source>
        <dbReference type="ARBA" id="ARBA00022525"/>
    </source>
</evidence>
<proteinExistence type="predicted"/>
<dbReference type="Gene3D" id="2.60.40.1260">
    <property type="entry name" value="Lamin Tail domain"/>
    <property type="match status" value="3"/>
</dbReference>
<evidence type="ECO:0000256" key="7">
    <source>
        <dbReference type="SAM" id="SignalP"/>
    </source>
</evidence>
<keyword evidence="3 7" id="KW-0732">Signal</keyword>
<organism evidence="10 11">
    <name type="scientific">Agrococcus baldri</name>
    <dbReference type="NCBI Taxonomy" id="153730"/>
    <lineage>
        <taxon>Bacteria</taxon>
        <taxon>Bacillati</taxon>
        <taxon>Actinomycetota</taxon>
        <taxon>Actinomycetes</taxon>
        <taxon>Micrococcales</taxon>
        <taxon>Microbacteriaceae</taxon>
        <taxon>Agrococcus</taxon>
    </lineage>
</organism>